<dbReference type="Proteomes" id="UP000814033">
    <property type="component" value="Unassembled WGS sequence"/>
</dbReference>
<gene>
    <name evidence="1" type="ORF">FA95DRAFT_1556949</name>
</gene>
<keyword evidence="2" id="KW-1185">Reference proteome</keyword>
<organism evidence="1 2">
    <name type="scientific">Auriscalpium vulgare</name>
    <dbReference type="NCBI Taxonomy" id="40419"/>
    <lineage>
        <taxon>Eukaryota</taxon>
        <taxon>Fungi</taxon>
        <taxon>Dikarya</taxon>
        <taxon>Basidiomycota</taxon>
        <taxon>Agaricomycotina</taxon>
        <taxon>Agaricomycetes</taxon>
        <taxon>Russulales</taxon>
        <taxon>Auriscalpiaceae</taxon>
        <taxon>Auriscalpium</taxon>
    </lineage>
</organism>
<protein>
    <submittedName>
        <fullName evidence="1">Uncharacterized protein</fullName>
    </submittedName>
</protein>
<comment type="caution">
    <text evidence="1">The sequence shown here is derived from an EMBL/GenBank/DDBJ whole genome shotgun (WGS) entry which is preliminary data.</text>
</comment>
<dbReference type="EMBL" id="MU275873">
    <property type="protein sequence ID" value="KAI0049467.1"/>
    <property type="molecule type" value="Genomic_DNA"/>
</dbReference>
<evidence type="ECO:0000313" key="1">
    <source>
        <dbReference type="EMBL" id="KAI0049467.1"/>
    </source>
</evidence>
<reference evidence="1" key="2">
    <citation type="journal article" date="2022" name="New Phytol.">
        <title>Evolutionary transition to the ectomycorrhizal habit in the genomes of a hyperdiverse lineage of mushroom-forming fungi.</title>
        <authorList>
            <person name="Looney B."/>
            <person name="Miyauchi S."/>
            <person name="Morin E."/>
            <person name="Drula E."/>
            <person name="Courty P.E."/>
            <person name="Kohler A."/>
            <person name="Kuo A."/>
            <person name="LaButti K."/>
            <person name="Pangilinan J."/>
            <person name="Lipzen A."/>
            <person name="Riley R."/>
            <person name="Andreopoulos W."/>
            <person name="He G."/>
            <person name="Johnson J."/>
            <person name="Nolan M."/>
            <person name="Tritt A."/>
            <person name="Barry K.W."/>
            <person name="Grigoriev I.V."/>
            <person name="Nagy L.G."/>
            <person name="Hibbett D."/>
            <person name="Henrissat B."/>
            <person name="Matheny P.B."/>
            <person name="Labbe J."/>
            <person name="Martin F.M."/>
        </authorList>
    </citation>
    <scope>NUCLEOTIDE SEQUENCE</scope>
    <source>
        <strain evidence="1">FP105234-sp</strain>
    </source>
</reference>
<evidence type="ECO:0000313" key="2">
    <source>
        <dbReference type="Proteomes" id="UP000814033"/>
    </source>
</evidence>
<reference evidence="1" key="1">
    <citation type="submission" date="2021-02" db="EMBL/GenBank/DDBJ databases">
        <authorList>
            <consortium name="DOE Joint Genome Institute"/>
            <person name="Ahrendt S."/>
            <person name="Looney B.P."/>
            <person name="Miyauchi S."/>
            <person name="Morin E."/>
            <person name="Drula E."/>
            <person name="Courty P.E."/>
            <person name="Chicoki N."/>
            <person name="Fauchery L."/>
            <person name="Kohler A."/>
            <person name="Kuo A."/>
            <person name="Labutti K."/>
            <person name="Pangilinan J."/>
            <person name="Lipzen A."/>
            <person name="Riley R."/>
            <person name="Andreopoulos W."/>
            <person name="He G."/>
            <person name="Johnson J."/>
            <person name="Barry K.W."/>
            <person name="Grigoriev I.V."/>
            <person name="Nagy L."/>
            <person name="Hibbett D."/>
            <person name="Henrissat B."/>
            <person name="Matheny P.B."/>
            <person name="Labbe J."/>
            <person name="Martin F."/>
        </authorList>
    </citation>
    <scope>NUCLEOTIDE SEQUENCE</scope>
    <source>
        <strain evidence="1">FP105234-sp</strain>
    </source>
</reference>
<proteinExistence type="predicted"/>
<sequence length="153" mass="17102">MMIVLCPVSPSRHPLKPDDVVNRGAWMLCRITSMALLRVHIRRQKRHAIQEMHTRYNITLCCAGKFVREAHTMRRSSTSRDTVTSGDQRTCSLLNDKRLDSYTENEGENVTSIVDASNSTMLLSPHMHPACRPGGFGGRLDRGKQVESAPIGA</sequence>
<accession>A0ACB8S039</accession>
<name>A0ACB8S039_9AGAM</name>